<accession>A0ABU6VDH0</accession>
<organism evidence="1 2">
    <name type="scientific">Stylosanthes scabra</name>
    <dbReference type="NCBI Taxonomy" id="79078"/>
    <lineage>
        <taxon>Eukaryota</taxon>
        <taxon>Viridiplantae</taxon>
        <taxon>Streptophyta</taxon>
        <taxon>Embryophyta</taxon>
        <taxon>Tracheophyta</taxon>
        <taxon>Spermatophyta</taxon>
        <taxon>Magnoliopsida</taxon>
        <taxon>eudicotyledons</taxon>
        <taxon>Gunneridae</taxon>
        <taxon>Pentapetalae</taxon>
        <taxon>rosids</taxon>
        <taxon>fabids</taxon>
        <taxon>Fabales</taxon>
        <taxon>Fabaceae</taxon>
        <taxon>Papilionoideae</taxon>
        <taxon>50 kb inversion clade</taxon>
        <taxon>dalbergioids sensu lato</taxon>
        <taxon>Dalbergieae</taxon>
        <taxon>Pterocarpus clade</taxon>
        <taxon>Stylosanthes</taxon>
    </lineage>
</organism>
<sequence length="72" mass="8081">GWFNCAPPKIPSRVPYRVVLPFSSLFHHSGVIWQRMLQGGEKWKAQLALLMGPQIYGAYLIITKVALNDGVN</sequence>
<reference evidence="1 2" key="1">
    <citation type="journal article" date="2023" name="Plants (Basel)">
        <title>Bridging the Gap: Combining Genomics and Transcriptomics Approaches to Understand Stylosanthes scabra, an Orphan Legume from the Brazilian Caatinga.</title>
        <authorList>
            <person name="Ferreira-Neto J.R.C."/>
            <person name="da Silva M.D."/>
            <person name="Binneck E."/>
            <person name="de Melo N.F."/>
            <person name="da Silva R.H."/>
            <person name="de Melo A.L.T.M."/>
            <person name="Pandolfi V."/>
            <person name="Bustamante F.O."/>
            <person name="Brasileiro-Vidal A.C."/>
            <person name="Benko-Iseppon A.M."/>
        </authorList>
    </citation>
    <scope>NUCLEOTIDE SEQUENCE [LARGE SCALE GENOMIC DNA]</scope>
    <source>
        <tissue evidence="1">Leaves</tissue>
    </source>
</reference>
<gene>
    <name evidence="1" type="ORF">PIB30_036551</name>
</gene>
<evidence type="ECO:0000313" key="2">
    <source>
        <dbReference type="Proteomes" id="UP001341840"/>
    </source>
</evidence>
<feature type="non-terminal residue" evidence="1">
    <location>
        <position position="1"/>
    </location>
</feature>
<dbReference type="Proteomes" id="UP001341840">
    <property type="component" value="Unassembled WGS sequence"/>
</dbReference>
<dbReference type="EMBL" id="JASCZI010151214">
    <property type="protein sequence ID" value="MED6170997.1"/>
    <property type="molecule type" value="Genomic_DNA"/>
</dbReference>
<comment type="caution">
    <text evidence="1">The sequence shown here is derived from an EMBL/GenBank/DDBJ whole genome shotgun (WGS) entry which is preliminary data.</text>
</comment>
<proteinExistence type="predicted"/>
<protein>
    <submittedName>
        <fullName evidence="1">Uncharacterized protein</fullName>
    </submittedName>
</protein>
<evidence type="ECO:0000313" key="1">
    <source>
        <dbReference type="EMBL" id="MED6170997.1"/>
    </source>
</evidence>
<keyword evidence="2" id="KW-1185">Reference proteome</keyword>
<name>A0ABU6VDH0_9FABA</name>